<dbReference type="InterPro" id="IPR036412">
    <property type="entry name" value="HAD-like_sf"/>
</dbReference>
<keyword evidence="5 15" id="KW-0547">Nucleotide-binding</keyword>
<comment type="catalytic activity">
    <reaction evidence="12 17">
        <text>ATP + H2O + phospholipidSide 1 = ADP + phosphate + phospholipidSide 2.</text>
        <dbReference type="EC" id="7.6.2.1"/>
    </reaction>
</comment>
<dbReference type="InterPro" id="IPR001757">
    <property type="entry name" value="P_typ_ATPase"/>
</dbReference>
<feature type="binding site" evidence="15">
    <location>
        <position position="1020"/>
    </location>
    <ligand>
        <name>ATP</name>
        <dbReference type="ChEBI" id="CHEBI:30616"/>
    </ligand>
</feature>
<dbReference type="GO" id="GO:0005802">
    <property type="term" value="C:trans-Golgi network"/>
    <property type="evidence" value="ECO:0007669"/>
    <property type="project" value="TreeGrafter"/>
</dbReference>
<accession>F0XJH8</accession>
<dbReference type="HOGENOM" id="CLU_000846_5_2_1"/>
<keyword evidence="6 15" id="KW-0067">ATP-binding</keyword>
<evidence type="ECO:0000256" key="11">
    <source>
        <dbReference type="ARBA" id="ARBA00023242"/>
    </source>
</evidence>
<dbReference type="InterPro" id="IPR006539">
    <property type="entry name" value="P-type_ATPase_IV"/>
</dbReference>
<dbReference type="GO" id="GO:0003677">
    <property type="term" value="F:DNA binding"/>
    <property type="evidence" value="ECO:0007669"/>
    <property type="project" value="InterPro"/>
</dbReference>
<dbReference type="InterPro" id="IPR032631">
    <property type="entry name" value="P-type_ATPase_N"/>
</dbReference>
<evidence type="ECO:0000256" key="16">
    <source>
        <dbReference type="PIRSR" id="PIRSR606539-3"/>
    </source>
</evidence>
<dbReference type="PANTHER" id="PTHR24092">
    <property type="entry name" value="PROBABLE PHOSPHOLIPID-TRANSPORTING ATPASE"/>
    <property type="match status" value="1"/>
</dbReference>
<dbReference type="Proteomes" id="UP000007796">
    <property type="component" value="Unassembled WGS sequence"/>
</dbReference>
<keyword evidence="8 17" id="KW-1278">Translocase</keyword>
<feature type="transmembrane region" description="Helical" evidence="17">
    <location>
        <begin position="1334"/>
        <end position="1359"/>
    </location>
</feature>
<feature type="binding site" evidence="15">
    <location>
        <position position="1197"/>
    </location>
    <ligand>
        <name>ATP</name>
        <dbReference type="ChEBI" id="CHEBI:30616"/>
    </ligand>
</feature>
<feature type="transmembrane region" description="Helical" evidence="17">
    <location>
        <begin position="1441"/>
        <end position="1464"/>
    </location>
</feature>
<dbReference type="GO" id="GO:0016887">
    <property type="term" value="F:ATP hydrolysis activity"/>
    <property type="evidence" value="ECO:0007669"/>
    <property type="project" value="InterPro"/>
</dbReference>
<feature type="binding site" evidence="15">
    <location>
        <position position="511"/>
    </location>
    <ligand>
        <name>ATP</name>
        <dbReference type="ChEBI" id="CHEBI:30616"/>
    </ligand>
</feature>
<protein>
    <recommendedName>
        <fullName evidence="17">Phospholipid-transporting ATPase</fullName>
        <ecNumber evidence="17">7.6.2.1</ecNumber>
    </recommendedName>
</protein>
<evidence type="ECO:0000256" key="6">
    <source>
        <dbReference type="ARBA" id="ARBA00022840"/>
    </source>
</evidence>
<feature type="binding site" evidence="15">
    <location>
        <position position="739"/>
    </location>
    <ligand>
        <name>ATP</name>
        <dbReference type="ChEBI" id="CHEBI:30616"/>
    </ligand>
</feature>
<dbReference type="FunCoup" id="F0XJH8">
    <property type="interactions" value="18"/>
</dbReference>
<keyword evidence="7 16" id="KW-0460">Magnesium</keyword>
<feature type="binding site" evidence="15">
    <location>
        <position position="938"/>
    </location>
    <ligand>
        <name>ATP</name>
        <dbReference type="ChEBI" id="CHEBI:30616"/>
    </ligand>
</feature>
<organism evidence="23">
    <name type="scientific">Grosmannia clavigera (strain kw1407 / UAMH 11150)</name>
    <name type="common">Blue stain fungus</name>
    <name type="synonym">Graphiocladiella clavigera</name>
    <dbReference type="NCBI Taxonomy" id="655863"/>
    <lineage>
        <taxon>Eukaryota</taxon>
        <taxon>Fungi</taxon>
        <taxon>Dikarya</taxon>
        <taxon>Ascomycota</taxon>
        <taxon>Pezizomycotina</taxon>
        <taxon>Sordariomycetes</taxon>
        <taxon>Sordariomycetidae</taxon>
        <taxon>Ophiostomatales</taxon>
        <taxon>Ophiostomataceae</taxon>
        <taxon>Leptographium</taxon>
    </lineage>
</organism>
<feature type="transmembrane region" description="Helical" evidence="17">
    <location>
        <begin position="444"/>
        <end position="465"/>
    </location>
</feature>
<dbReference type="InterPro" id="IPR032630">
    <property type="entry name" value="P_typ_ATPase_c"/>
</dbReference>
<gene>
    <name evidence="22" type="ORF">CMQ_2415</name>
</gene>
<dbReference type="GO" id="GO:0005886">
    <property type="term" value="C:plasma membrane"/>
    <property type="evidence" value="ECO:0007669"/>
    <property type="project" value="TreeGrafter"/>
</dbReference>
<evidence type="ECO:0000256" key="4">
    <source>
        <dbReference type="ARBA" id="ARBA00022723"/>
    </source>
</evidence>
<dbReference type="Pfam" id="PF13246">
    <property type="entry name" value="Cation_ATPase"/>
    <property type="match status" value="1"/>
</dbReference>
<evidence type="ECO:0000313" key="23">
    <source>
        <dbReference type="Proteomes" id="UP000007796"/>
    </source>
</evidence>
<feature type="binding site" evidence="15">
    <location>
        <position position="512"/>
    </location>
    <ligand>
        <name>ATP</name>
        <dbReference type="ChEBI" id="CHEBI:30616"/>
    </ligand>
</feature>
<evidence type="ECO:0000256" key="8">
    <source>
        <dbReference type="ARBA" id="ARBA00022967"/>
    </source>
</evidence>
<dbReference type="GO" id="GO:0032456">
    <property type="term" value="P:endocytic recycling"/>
    <property type="evidence" value="ECO:0007669"/>
    <property type="project" value="TreeGrafter"/>
</dbReference>
<dbReference type="eggNOG" id="KOG0206">
    <property type="taxonomic scope" value="Eukaryota"/>
</dbReference>
<dbReference type="Pfam" id="PF16212">
    <property type="entry name" value="PhoLip_ATPase_C"/>
    <property type="match status" value="1"/>
</dbReference>
<feature type="binding site" evidence="16">
    <location>
        <position position="511"/>
    </location>
    <ligand>
        <name>Mg(2+)</name>
        <dbReference type="ChEBI" id="CHEBI:18420"/>
    </ligand>
</feature>
<dbReference type="SUPFAM" id="SSF81653">
    <property type="entry name" value="Calcium ATPase, transduction domain A"/>
    <property type="match status" value="1"/>
</dbReference>
<dbReference type="GO" id="GO:0005524">
    <property type="term" value="F:ATP binding"/>
    <property type="evidence" value="ECO:0007669"/>
    <property type="project" value="UniProtKB-UniRule"/>
</dbReference>
<evidence type="ECO:0000256" key="7">
    <source>
        <dbReference type="ARBA" id="ARBA00022842"/>
    </source>
</evidence>
<dbReference type="CDD" id="cd12148">
    <property type="entry name" value="fungal_TF_MHR"/>
    <property type="match status" value="1"/>
</dbReference>
<dbReference type="InterPro" id="IPR018303">
    <property type="entry name" value="ATPase_P-typ_P_site"/>
</dbReference>
<dbReference type="Pfam" id="PF16209">
    <property type="entry name" value="PhoLip_ATPase_N"/>
    <property type="match status" value="1"/>
</dbReference>
<feature type="transmembrane region" description="Helical" evidence="17">
    <location>
        <begin position="1365"/>
        <end position="1384"/>
    </location>
</feature>
<evidence type="ECO:0000256" key="13">
    <source>
        <dbReference type="ARBA" id="ARBA00049128"/>
    </source>
</evidence>
<dbReference type="RefSeq" id="XP_014171848.1">
    <property type="nucleotide sequence ID" value="XM_014316373.1"/>
</dbReference>
<name>F0XJH8_GROCL</name>
<dbReference type="GO" id="GO:0006351">
    <property type="term" value="P:DNA-templated transcription"/>
    <property type="evidence" value="ECO:0007669"/>
    <property type="project" value="InterPro"/>
</dbReference>
<feature type="transmembrane region" description="Helical" evidence="17">
    <location>
        <begin position="1396"/>
        <end position="1421"/>
    </location>
</feature>
<dbReference type="NCBIfam" id="TIGR01494">
    <property type="entry name" value="ATPase_P-type"/>
    <property type="match status" value="1"/>
</dbReference>
<feature type="binding site" evidence="15">
    <location>
        <position position="716"/>
    </location>
    <ligand>
        <name>ATP</name>
        <dbReference type="ChEBI" id="CHEBI:30616"/>
    </ligand>
</feature>
<dbReference type="OrthoDB" id="377733at2759"/>
<evidence type="ECO:0000256" key="15">
    <source>
        <dbReference type="PIRSR" id="PIRSR606539-2"/>
    </source>
</evidence>
<proteinExistence type="inferred from homology"/>
<dbReference type="GO" id="GO:0008270">
    <property type="term" value="F:zinc ion binding"/>
    <property type="evidence" value="ECO:0007669"/>
    <property type="project" value="InterPro"/>
</dbReference>
<dbReference type="Pfam" id="PF04082">
    <property type="entry name" value="Fungal_trans"/>
    <property type="match status" value="1"/>
</dbReference>
<keyword evidence="10 17" id="KW-0472">Membrane</keyword>
<evidence type="ECO:0000256" key="5">
    <source>
        <dbReference type="ARBA" id="ARBA00022741"/>
    </source>
</evidence>
<evidence type="ECO:0000256" key="18">
    <source>
        <dbReference type="SAM" id="MobiDB-lite"/>
    </source>
</evidence>
<comment type="subcellular location">
    <subcellularLocation>
        <location evidence="1 17">Membrane</location>
        <topology evidence="1 17">Multi-pass membrane protein</topology>
    </subcellularLocation>
</comment>
<dbReference type="GO" id="GO:0140326">
    <property type="term" value="F:ATPase-coupled intramembrane lipid transporter activity"/>
    <property type="evidence" value="ECO:0007669"/>
    <property type="project" value="UniProtKB-EC"/>
</dbReference>
<feature type="domain" description="P-type ATPase C-terminal" evidence="21">
    <location>
        <begin position="1220"/>
        <end position="1469"/>
    </location>
</feature>
<feature type="domain" description="Xylanolytic transcriptional activator regulatory" evidence="19">
    <location>
        <begin position="1582"/>
        <end position="1681"/>
    </location>
</feature>
<dbReference type="SUPFAM" id="SSF56784">
    <property type="entry name" value="HAD-like"/>
    <property type="match status" value="1"/>
</dbReference>
<keyword evidence="23" id="KW-1185">Reference proteome</keyword>
<sequence>MISRLKVGLRGEKADERNRVRETGEDDSEAETPVQQTQRKNLVAASRSWFHRAVTELILRRTTLPPSKDGRHIPLRLTDESARPSQLVDERRSHGRGYVANAIRTSRYTVFDFVPKQLMFQFTRVGNFYFLCVGIPQTIPGVSTTGNFTTIIPLLVFVALTVLKEGYDDYKRHCLDNIENASIATVLRPIDELPQHGQKWWSAFVALLLSLLSRLIGRRKSRFTSGNVGGRRKHVVDNETFAGLHWTGIQWRHIRVGDVVKLSRDEEVPADVLLLHADGEGGLAYVETMALDGETNLKSKQVPTPLADGRCASIEGLASCSAEFVVEDPNPDLYHFDGRITVDKETLPLTSAEVIYRGCTVRNTQTAIGLVVNAGEECKSRMNANRHPSAKKPALELVTNGIVMVLSLYVISLTTGCSIGYYLWHRSTERISWYLSDATVNAGQIIVGFAIQFNNVIPLALYVSLEIVKIGQMLLLNCDAAMYDEASDTPAQCNTNTILENLGQIGYVFSDKTGTLTENVMKFRKLSVAGTSWLHEADLQQKTYQGAGQEGEQDRPRNSLHMAPSRLSTSSRVFSPPREDPPAADASSVLSPIQDGRRSSSVWRSTGRPDHAQPELTTEDLIEYIRLRPYTPFSRKAITYILALALCHTCIPELEDGKVLGFQSSSPDELALVSAAEELGFLVVQKSAHSTTLRFTYTNSEHPPEEVYEIVDVIEFSSQRKRMSIIVRRPDGQLWLICKGADSTVLPRLKMAPLAMQKARDVRKSADMERQMIRNSEQYEPRSSFGGPASVMIRKSIGAGHRDRLDKDGNAIPTLTIEPGGSSYGGPRLSMSDRSRSFDMQRLPRRSMDAFRPRPTSMARGPSLDIPSGMVKSDVQRSSSLANRPLRMLVPAVQKLQQRPPLPDKFSFLEDASLPEGEGGIFEQCFKHIDDFAAEGLRTLLFAHKFISETEYRAWKKEYLAAATSLDDRQERIEAVAETLEQNLSLIGASAIEDKLQKGVPETVDKFRRANIKIWMLTGDKRETAINIAHSARICRPASEIYILDASRGDLAGQMLHVAESLGLRDVGDVADVVAAPGDRLWDSFSFWLGRSKAWKPQQQRRNHTVVVIDGHTLGIIEKQQQNAGKKATSASIFSADADLRELFYTIIPEVDSVICCRASPSQKALLVRSIRQGKETSKRQRQQNPGLTLAIGDGANDLAMLAEAHVGVGVSGREGLQAARVADYSIAQFRFLGRLLLVHGRWNYVRTAQFILSTFWKEMFFYTPAAAYQWYCGYTGTSIYESWSLTVLNTLFTSLCVIIPAIVEQDLSQTVLMAVPELYSFGQRNRGLNPLKYVSWMLVAVAQGVLVWFGCWAGYGAFANSKDTGLFALGDLVFAACIMWTNVKLFILHTHHKSVPVLIGFWLTVFVLWFWNIFLSLAHSASPSPYDVRGGFFHEFGRDLSWWLTLIIVVTALTVIDLSYAAVKRNLRFRNIWQSKEGRQGRHLLLWPPAFWGRKRSSSDTNNEDSCADKDDTSDDSASMEMPADELDLEVWQDLERDPAVRAKLRQMSGEEDDEDDCDKDEKVCLHITEYFSAALSKFLPSREANCEHPNTDTTAEPLAGIVRKHLSGAVGLQPPDLTTVQTLVVLSKYDWGVGCGYRVWMYAGMAARMVQSLMVLTRPSKLSAIKRDEHSRMFWSCFVPRLSAVSRPHARKFEALEYSIHDPSGQPPTEGEVILPASSAGQRPSRSDFSTTDGMVLSVLFSPSSIHDVEAEEPSQPQPLWGEQHTIPFALEGLPLDYNLDMLDMYTT</sequence>
<comment type="cofactor">
    <cofactor evidence="16">
        <name>Mg(2+)</name>
        <dbReference type="ChEBI" id="CHEBI:18420"/>
    </cofactor>
</comment>
<evidence type="ECO:0000256" key="12">
    <source>
        <dbReference type="ARBA" id="ARBA00034036"/>
    </source>
</evidence>
<dbReference type="SUPFAM" id="SSF81665">
    <property type="entry name" value="Calcium ATPase, transmembrane domain M"/>
    <property type="match status" value="1"/>
</dbReference>
<dbReference type="InterPro" id="IPR008250">
    <property type="entry name" value="ATPase_P-typ_transduc_dom_A_sf"/>
</dbReference>
<dbReference type="Gene3D" id="2.70.150.10">
    <property type="entry name" value="Calcium-transporting ATPase, cytoplasmic transduction domain A"/>
    <property type="match status" value="1"/>
</dbReference>
<keyword evidence="3 17" id="KW-0812">Transmembrane</keyword>
<dbReference type="InterPro" id="IPR023299">
    <property type="entry name" value="ATPase_P-typ_cyto_dom_N"/>
</dbReference>
<dbReference type="PROSITE" id="PS00154">
    <property type="entry name" value="ATPASE_E1_E2"/>
    <property type="match status" value="1"/>
</dbReference>
<feature type="compositionally biased region" description="Basic and acidic residues" evidence="18">
    <location>
        <begin position="9"/>
        <end position="23"/>
    </location>
</feature>
<feature type="region of interest" description="Disordered" evidence="18">
    <location>
        <begin position="1496"/>
        <end position="1524"/>
    </location>
</feature>
<evidence type="ECO:0000259" key="21">
    <source>
        <dbReference type="Pfam" id="PF16212"/>
    </source>
</evidence>
<evidence type="ECO:0000256" key="1">
    <source>
        <dbReference type="ARBA" id="ARBA00004141"/>
    </source>
</evidence>
<evidence type="ECO:0000256" key="17">
    <source>
        <dbReference type="RuleBase" id="RU362033"/>
    </source>
</evidence>
<evidence type="ECO:0000256" key="14">
    <source>
        <dbReference type="PIRSR" id="PIRSR606539-1"/>
    </source>
</evidence>
<dbReference type="GO" id="GO:0000287">
    <property type="term" value="F:magnesium ion binding"/>
    <property type="evidence" value="ECO:0007669"/>
    <property type="project" value="UniProtKB-UniRule"/>
</dbReference>
<feature type="transmembrane region" description="Helical" evidence="17">
    <location>
        <begin position="401"/>
        <end position="424"/>
    </location>
</feature>
<feature type="region of interest" description="Disordered" evidence="18">
    <location>
        <begin position="851"/>
        <end position="871"/>
    </location>
</feature>
<comment type="similarity">
    <text evidence="2 17">Belongs to the cation transport ATPase (P-type) (TC 3.A.3) family. Type IV subfamily.</text>
</comment>
<feature type="binding site" evidence="15">
    <location>
        <position position="1019"/>
    </location>
    <ligand>
        <name>ATP</name>
        <dbReference type="ChEBI" id="CHEBI:30616"/>
    </ligand>
</feature>
<feature type="binding site" evidence="15">
    <location>
        <position position="1018"/>
    </location>
    <ligand>
        <name>ATP</name>
        <dbReference type="ChEBI" id="CHEBI:30616"/>
    </ligand>
</feature>
<feature type="active site" description="4-aspartylphosphate intermediate" evidence="14">
    <location>
        <position position="511"/>
    </location>
</feature>
<dbReference type="GO" id="GO:0006892">
    <property type="term" value="P:post-Golgi vesicle-mediated transport"/>
    <property type="evidence" value="ECO:0007669"/>
    <property type="project" value="TreeGrafter"/>
</dbReference>
<feature type="domain" description="P-type ATPase N-terminal" evidence="20">
    <location>
        <begin position="90"/>
        <end position="151"/>
    </location>
</feature>
<evidence type="ECO:0000256" key="2">
    <source>
        <dbReference type="ARBA" id="ARBA00008109"/>
    </source>
</evidence>
<evidence type="ECO:0000256" key="9">
    <source>
        <dbReference type="ARBA" id="ARBA00022989"/>
    </source>
</evidence>
<feature type="region of interest" description="Disordered" evidence="18">
    <location>
        <begin position="1"/>
        <end position="38"/>
    </location>
</feature>
<dbReference type="GeneID" id="25975402"/>
<feature type="binding site" evidence="15">
    <location>
        <position position="1198"/>
    </location>
    <ligand>
        <name>ATP</name>
        <dbReference type="ChEBI" id="CHEBI:30616"/>
    </ligand>
</feature>
<dbReference type="STRING" id="655863.F0XJH8"/>
<reference evidence="22 23" key="1">
    <citation type="journal article" date="2011" name="Proc. Natl. Acad. Sci. U.S.A.">
        <title>Genome and transcriptome analyses of the mountain pine beetle-fungal symbiont Grosmannia clavigera, a lodgepole pine pathogen.</title>
        <authorList>
            <person name="DiGuistini S."/>
            <person name="Wang Y."/>
            <person name="Liao N.Y."/>
            <person name="Taylor G."/>
            <person name="Tanguay P."/>
            <person name="Feau N."/>
            <person name="Henrissat B."/>
            <person name="Chan S.K."/>
            <person name="Hesse-Orce U."/>
            <person name="Alamouti S.M."/>
            <person name="Tsui C.K.M."/>
            <person name="Docking R.T."/>
            <person name="Levasseur A."/>
            <person name="Haridas S."/>
            <person name="Robertson G."/>
            <person name="Birol I."/>
            <person name="Holt R.A."/>
            <person name="Marra M.A."/>
            <person name="Hamelin R.C."/>
            <person name="Hirst M."/>
            <person name="Jones S.J.M."/>
            <person name="Bohlmann J."/>
            <person name="Breuil C."/>
        </authorList>
    </citation>
    <scope>NUCLEOTIDE SEQUENCE [LARGE SCALE GENOMIC DNA]</scope>
    <source>
        <strain evidence="23">kw1407 / UAMH 11150</strain>
    </source>
</reference>
<feature type="binding site" evidence="15">
    <location>
        <position position="1158"/>
    </location>
    <ligand>
        <name>ATP</name>
        <dbReference type="ChEBI" id="CHEBI:30616"/>
    </ligand>
</feature>
<feature type="region of interest" description="Disordered" evidence="18">
    <location>
        <begin position="544"/>
        <end position="614"/>
    </location>
</feature>
<dbReference type="NCBIfam" id="TIGR01652">
    <property type="entry name" value="ATPase-Plipid"/>
    <property type="match status" value="1"/>
</dbReference>
<feature type="binding site" evidence="16">
    <location>
        <position position="513"/>
    </location>
    <ligand>
        <name>Mg(2+)</name>
        <dbReference type="ChEBI" id="CHEBI:18420"/>
    </ligand>
</feature>
<evidence type="ECO:0000313" key="22">
    <source>
        <dbReference type="EMBL" id="EFX02366.1"/>
    </source>
</evidence>
<feature type="binding site" evidence="15">
    <location>
        <position position="513"/>
    </location>
    <ligand>
        <name>ATP</name>
        <dbReference type="ChEBI" id="CHEBI:30616"/>
    </ligand>
</feature>
<feature type="region of interest" description="Disordered" evidence="18">
    <location>
        <begin position="801"/>
        <end position="833"/>
    </location>
</feature>
<dbReference type="PANTHER" id="PTHR24092:SF174">
    <property type="entry name" value="PHOSPHOLIPID-TRANSPORTING ATPASE DNF3-RELATED"/>
    <property type="match status" value="1"/>
</dbReference>
<dbReference type="GO" id="GO:0045332">
    <property type="term" value="P:phospholipid translocation"/>
    <property type="evidence" value="ECO:0007669"/>
    <property type="project" value="TreeGrafter"/>
</dbReference>
<feature type="binding site" evidence="15">
    <location>
        <position position="1164"/>
    </location>
    <ligand>
        <name>ATP</name>
        <dbReference type="ChEBI" id="CHEBI:30616"/>
    </ligand>
</feature>
<dbReference type="Gene3D" id="3.40.1110.10">
    <property type="entry name" value="Calcium-transporting ATPase, cytoplasmic domain N"/>
    <property type="match status" value="2"/>
</dbReference>
<keyword evidence="9 17" id="KW-1133">Transmembrane helix</keyword>
<evidence type="ECO:0000256" key="10">
    <source>
        <dbReference type="ARBA" id="ARBA00023136"/>
    </source>
</evidence>
<dbReference type="InterPro" id="IPR023298">
    <property type="entry name" value="ATPase_P-typ_TM_dom_sf"/>
</dbReference>
<dbReference type="InParanoid" id="F0XJH8"/>
<dbReference type="InterPro" id="IPR023214">
    <property type="entry name" value="HAD_sf"/>
</dbReference>
<evidence type="ECO:0000256" key="3">
    <source>
        <dbReference type="ARBA" id="ARBA00022692"/>
    </source>
</evidence>
<evidence type="ECO:0000259" key="20">
    <source>
        <dbReference type="Pfam" id="PF16209"/>
    </source>
</evidence>
<dbReference type="EC" id="7.6.2.1" evidence="17"/>
<feature type="binding site" evidence="16">
    <location>
        <position position="1198"/>
    </location>
    <ligand>
        <name>Mg(2+)</name>
        <dbReference type="ChEBI" id="CHEBI:18420"/>
    </ligand>
</feature>
<feature type="binding site" evidence="15">
    <location>
        <position position="669"/>
    </location>
    <ligand>
        <name>ATP</name>
        <dbReference type="ChEBI" id="CHEBI:30616"/>
    </ligand>
</feature>
<evidence type="ECO:0000259" key="19">
    <source>
        <dbReference type="Pfam" id="PF04082"/>
    </source>
</evidence>
<feature type="binding site" evidence="16">
    <location>
        <position position="1194"/>
    </location>
    <ligand>
        <name>Mg(2+)</name>
        <dbReference type="ChEBI" id="CHEBI:18420"/>
    </ligand>
</feature>
<dbReference type="Gene3D" id="3.40.50.1000">
    <property type="entry name" value="HAD superfamily/HAD-like"/>
    <property type="match status" value="2"/>
</dbReference>
<dbReference type="SUPFAM" id="SSF81660">
    <property type="entry name" value="Metal cation-transporting ATPase, ATP-binding domain N"/>
    <property type="match status" value="1"/>
</dbReference>
<keyword evidence="4 16" id="KW-0479">Metal-binding</keyword>
<dbReference type="EMBL" id="GL629782">
    <property type="protein sequence ID" value="EFX02366.1"/>
    <property type="molecule type" value="Genomic_DNA"/>
</dbReference>
<keyword evidence="11" id="KW-0539">Nucleus</keyword>
<comment type="catalytic activity">
    <reaction evidence="13">
        <text>a 1,2-diacyl-sn-glycero-3-phosphoethanolamine(out) + ATP + H2O = a 1,2-diacyl-sn-glycero-3-phosphoethanolamine(in) + ADP + phosphate + H(+)</text>
        <dbReference type="Rhea" id="RHEA:66132"/>
        <dbReference type="ChEBI" id="CHEBI:15377"/>
        <dbReference type="ChEBI" id="CHEBI:15378"/>
        <dbReference type="ChEBI" id="CHEBI:30616"/>
        <dbReference type="ChEBI" id="CHEBI:43474"/>
        <dbReference type="ChEBI" id="CHEBI:64612"/>
        <dbReference type="ChEBI" id="CHEBI:456216"/>
    </reaction>
    <physiologicalReaction direction="left-to-right" evidence="13">
        <dbReference type="Rhea" id="RHEA:66133"/>
    </physiologicalReaction>
</comment>
<dbReference type="InterPro" id="IPR007219">
    <property type="entry name" value="XnlR_reg_dom"/>
</dbReference>